<dbReference type="PANTHER" id="PTHR43344">
    <property type="entry name" value="PHOSPHOSERINE PHOSPHATASE"/>
    <property type="match status" value="1"/>
</dbReference>
<dbReference type="GO" id="GO:0005737">
    <property type="term" value="C:cytoplasm"/>
    <property type="evidence" value="ECO:0007669"/>
    <property type="project" value="TreeGrafter"/>
</dbReference>
<evidence type="ECO:0000256" key="13">
    <source>
        <dbReference type="ARBA" id="ARBA00048523"/>
    </source>
</evidence>
<evidence type="ECO:0000256" key="9">
    <source>
        <dbReference type="ARBA" id="ARBA00022842"/>
    </source>
</evidence>
<evidence type="ECO:0000256" key="2">
    <source>
        <dbReference type="ARBA" id="ARBA00005135"/>
    </source>
</evidence>
<name>A0A928V923_9GAMM</name>
<evidence type="ECO:0000313" key="17">
    <source>
        <dbReference type="Proteomes" id="UP000652567"/>
    </source>
</evidence>
<dbReference type="SUPFAM" id="SSF56784">
    <property type="entry name" value="HAD-like"/>
    <property type="match status" value="1"/>
</dbReference>
<dbReference type="Pfam" id="PF13740">
    <property type="entry name" value="ACT_6"/>
    <property type="match status" value="1"/>
</dbReference>
<dbReference type="GO" id="GO:0000287">
    <property type="term" value="F:magnesium ion binding"/>
    <property type="evidence" value="ECO:0007669"/>
    <property type="project" value="TreeGrafter"/>
</dbReference>
<comment type="catalytic activity">
    <reaction evidence="12">
        <text>O-phospho-L-serine + H2O = L-serine + phosphate</text>
        <dbReference type="Rhea" id="RHEA:21208"/>
        <dbReference type="ChEBI" id="CHEBI:15377"/>
        <dbReference type="ChEBI" id="CHEBI:33384"/>
        <dbReference type="ChEBI" id="CHEBI:43474"/>
        <dbReference type="ChEBI" id="CHEBI:57524"/>
        <dbReference type="EC" id="3.1.3.3"/>
    </reaction>
</comment>
<evidence type="ECO:0000259" key="15">
    <source>
        <dbReference type="PROSITE" id="PS51671"/>
    </source>
</evidence>
<dbReference type="PROSITE" id="PS51671">
    <property type="entry name" value="ACT"/>
    <property type="match status" value="1"/>
</dbReference>
<evidence type="ECO:0000256" key="10">
    <source>
        <dbReference type="ARBA" id="ARBA00023299"/>
    </source>
</evidence>
<dbReference type="GO" id="GO:0006564">
    <property type="term" value="P:L-serine biosynthetic process"/>
    <property type="evidence" value="ECO:0007669"/>
    <property type="project" value="UniProtKB-KW"/>
</dbReference>
<keyword evidence="9" id="KW-0460">Magnesium</keyword>
<comment type="catalytic activity">
    <reaction evidence="13">
        <text>O-phospho-D-serine + H2O = D-serine + phosphate</text>
        <dbReference type="Rhea" id="RHEA:24873"/>
        <dbReference type="ChEBI" id="CHEBI:15377"/>
        <dbReference type="ChEBI" id="CHEBI:35247"/>
        <dbReference type="ChEBI" id="CHEBI:43474"/>
        <dbReference type="ChEBI" id="CHEBI:58680"/>
        <dbReference type="EC" id="3.1.3.3"/>
    </reaction>
</comment>
<feature type="domain" description="ACT" evidence="15">
    <location>
        <begin position="8"/>
        <end position="86"/>
    </location>
</feature>
<keyword evidence="7" id="KW-0479">Metal-binding</keyword>
<dbReference type="SFLD" id="SFLDF00029">
    <property type="entry name" value="phosphoserine_phosphatase"/>
    <property type="match status" value="1"/>
</dbReference>
<feature type="active site" description="Proton donor" evidence="14">
    <location>
        <position position="201"/>
    </location>
</feature>
<dbReference type="PANTHER" id="PTHR43344:SF2">
    <property type="entry name" value="PHOSPHOSERINE PHOSPHATASE"/>
    <property type="match status" value="1"/>
</dbReference>
<sequence length="406" mass="44258">MTVREILLINAFGDDKPGITSAITRILADQGANILDLGQAVIHATLALGILVELDVEASGREALLERIRVAAAEVDIQVRFKPVTEDSYEQWVDQQGKPRHIVTLLSRRVTAVQIAELTTITARHGLNIDSITRLSGRIPLNALQAHSNACIEFSVRGLPSDTAALRADFMELSTRLEIDIAFQLDTVYRRNRRLVCFDMDSTLIEAEVIDELAKAAGVGEQVSEITEAAMRGELDFKQSFARRMALLEGLDESVLAGIAANLRLTEGAEKLIFSLKKLGYKTAILSGGFNYFGRYLQQRLGIDYVYANELDIVDGKVTGKVVGTVVDGQRKAELLAMLAEKEGIALEQVIAVGDGANDLPMLSVAGLGIAFRAKPLVKASAEHAISLLGLDAILYLMGFRDRDRL</sequence>
<evidence type="ECO:0000256" key="6">
    <source>
        <dbReference type="ARBA" id="ARBA00022605"/>
    </source>
</evidence>
<gene>
    <name evidence="16" type="primary">serB</name>
    <name evidence="16" type="ORF">C4F51_16280</name>
</gene>
<dbReference type="CDD" id="cd04870">
    <property type="entry name" value="ACT_PSP_1"/>
    <property type="match status" value="1"/>
</dbReference>
<comment type="caution">
    <text evidence="16">The sequence shown here is derived from an EMBL/GenBank/DDBJ whole genome shotgun (WGS) entry which is preliminary data.</text>
</comment>
<keyword evidence="10" id="KW-0718">Serine biosynthesis</keyword>
<evidence type="ECO:0000256" key="8">
    <source>
        <dbReference type="ARBA" id="ARBA00022801"/>
    </source>
</evidence>
<dbReference type="Gene3D" id="3.40.50.1000">
    <property type="entry name" value="HAD superfamily/HAD-like"/>
    <property type="match status" value="1"/>
</dbReference>
<comment type="pathway">
    <text evidence="2">Amino-acid biosynthesis; L-serine biosynthesis; L-serine from 3-phospho-D-glycerate: step 3/3.</text>
</comment>
<dbReference type="Proteomes" id="UP000652567">
    <property type="component" value="Unassembled WGS sequence"/>
</dbReference>
<dbReference type="CDD" id="cd07500">
    <property type="entry name" value="HAD_PSP"/>
    <property type="match status" value="1"/>
</dbReference>
<proteinExistence type="inferred from homology"/>
<dbReference type="EMBL" id="PRDL01000001">
    <property type="protein sequence ID" value="MBE8718734.1"/>
    <property type="molecule type" value="Genomic_DNA"/>
</dbReference>
<comment type="similarity">
    <text evidence="3">Belongs to the HAD-like hydrolase superfamily. SerB family.</text>
</comment>
<evidence type="ECO:0000256" key="14">
    <source>
        <dbReference type="PIRSR" id="PIRSR604469-1"/>
    </source>
</evidence>
<dbReference type="InterPro" id="IPR004469">
    <property type="entry name" value="PSP"/>
</dbReference>
<dbReference type="Pfam" id="PF21086">
    <property type="entry name" value="ACT_PSP_2"/>
    <property type="match status" value="1"/>
</dbReference>
<keyword evidence="6" id="KW-0028">Amino-acid biosynthesis</keyword>
<accession>A0A928V923</accession>
<evidence type="ECO:0000256" key="11">
    <source>
        <dbReference type="ARBA" id="ARBA00031693"/>
    </source>
</evidence>
<dbReference type="InterPro" id="IPR045865">
    <property type="entry name" value="ACT-like_dom_sf"/>
</dbReference>
<feature type="active site" description="Nucleophile" evidence="14">
    <location>
        <position position="199"/>
    </location>
</feature>
<keyword evidence="8 16" id="KW-0378">Hydrolase</keyword>
<evidence type="ECO:0000313" key="16">
    <source>
        <dbReference type="EMBL" id="MBE8718734.1"/>
    </source>
</evidence>
<reference evidence="16" key="1">
    <citation type="submission" date="2018-07" db="EMBL/GenBank/DDBJ databases">
        <title>Genome assembly of strain Ka43.</title>
        <authorList>
            <person name="Kukolya J."/>
            <person name="Nagy I."/>
            <person name="Horvath B."/>
            <person name="Toth A."/>
        </authorList>
    </citation>
    <scope>NUCLEOTIDE SEQUENCE</scope>
    <source>
        <strain evidence="16">KB43</strain>
    </source>
</reference>
<dbReference type="EC" id="3.1.3.3" evidence="4"/>
<protein>
    <recommendedName>
        <fullName evidence="5">Phosphoserine phosphatase</fullName>
        <ecNumber evidence="4">3.1.3.3</ecNumber>
    </recommendedName>
    <alternativeName>
        <fullName evidence="11">O-phosphoserine phosphohydrolase</fullName>
    </alternativeName>
</protein>
<dbReference type="GO" id="GO:0036424">
    <property type="term" value="F:L-phosphoserine phosphatase activity"/>
    <property type="evidence" value="ECO:0007669"/>
    <property type="project" value="InterPro"/>
</dbReference>
<dbReference type="SFLD" id="SFLDS00003">
    <property type="entry name" value="Haloacid_Dehalogenase"/>
    <property type="match status" value="1"/>
</dbReference>
<evidence type="ECO:0000256" key="5">
    <source>
        <dbReference type="ARBA" id="ARBA00015196"/>
    </source>
</evidence>
<dbReference type="SFLD" id="SFLDG01136">
    <property type="entry name" value="C1.6:_Phosphoserine_Phosphatas"/>
    <property type="match status" value="1"/>
</dbReference>
<dbReference type="InterPro" id="IPR049148">
    <property type="entry name" value="PSP_ACT"/>
</dbReference>
<keyword evidence="17" id="KW-1185">Reference proteome</keyword>
<evidence type="ECO:0000256" key="1">
    <source>
        <dbReference type="ARBA" id="ARBA00001946"/>
    </source>
</evidence>
<evidence type="ECO:0000256" key="12">
    <source>
        <dbReference type="ARBA" id="ARBA00048138"/>
    </source>
</evidence>
<dbReference type="Pfam" id="PF00702">
    <property type="entry name" value="Hydrolase"/>
    <property type="match status" value="1"/>
</dbReference>
<dbReference type="InterPro" id="IPR036412">
    <property type="entry name" value="HAD-like_sf"/>
</dbReference>
<dbReference type="InterPro" id="IPR023214">
    <property type="entry name" value="HAD_sf"/>
</dbReference>
<dbReference type="Gene3D" id="3.30.70.260">
    <property type="match status" value="2"/>
</dbReference>
<dbReference type="SUPFAM" id="SSF55021">
    <property type="entry name" value="ACT-like"/>
    <property type="match status" value="1"/>
</dbReference>
<organism evidence="16 17">
    <name type="scientific">Cellvibrio polysaccharolyticus</name>
    <dbReference type="NCBI Taxonomy" id="2082724"/>
    <lineage>
        <taxon>Bacteria</taxon>
        <taxon>Pseudomonadati</taxon>
        <taxon>Pseudomonadota</taxon>
        <taxon>Gammaproteobacteria</taxon>
        <taxon>Cellvibrionales</taxon>
        <taxon>Cellvibrionaceae</taxon>
        <taxon>Cellvibrio</taxon>
    </lineage>
</organism>
<dbReference type="InterPro" id="IPR050582">
    <property type="entry name" value="HAD-like_SerB"/>
</dbReference>
<evidence type="ECO:0000256" key="4">
    <source>
        <dbReference type="ARBA" id="ARBA00012640"/>
    </source>
</evidence>
<dbReference type="AlphaFoldDB" id="A0A928V923"/>
<dbReference type="InterPro" id="IPR002912">
    <property type="entry name" value="ACT_dom"/>
</dbReference>
<dbReference type="NCBIfam" id="TIGR01488">
    <property type="entry name" value="HAD-SF-IB"/>
    <property type="match status" value="1"/>
</dbReference>
<evidence type="ECO:0000256" key="3">
    <source>
        <dbReference type="ARBA" id="ARBA00009184"/>
    </source>
</evidence>
<dbReference type="CDD" id="cd04871">
    <property type="entry name" value="ACT_PSP_2"/>
    <property type="match status" value="1"/>
</dbReference>
<dbReference type="NCBIfam" id="TIGR00338">
    <property type="entry name" value="serB"/>
    <property type="match status" value="1"/>
</dbReference>
<dbReference type="SFLD" id="SFLDG01137">
    <property type="entry name" value="C1.6.1:_Phosphoserine_Phosphat"/>
    <property type="match status" value="1"/>
</dbReference>
<comment type="cofactor">
    <cofactor evidence="1">
        <name>Mg(2+)</name>
        <dbReference type="ChEBI" id="CHEBI:18420"/>
    </cofactor>
</comment>
<evidence type="ECO:0000256" key="7">
    <source>
        <dbReference type="ARBA" id="ARBA00022723"/>
    </source>
</evidence>